<reference evidence="2" key="1">
    <citation type="journal article" date="2019" name="Int. J. Syst. Evol. Microbiol.">
        <title>The Global Catalogue of Microorganisms (GCM) 10K type strain sequencing project: providing services to taxonomists for standard genome sequencing and annotation.</title>
        <authorList>
            <consortium name="The Broad Institute Genomics Platform"/>
            <consortium name="The Broad Institute Genome Sequencing Center for Infectious Disease"/>
            <person name="Wu L."/>
            <person name="Ma J."/>
        </authorList>
    </citation>
    <scope>NUCLEOTIDE SEQUENCE [LARGE SCALE GENOMIC DNA]</scope>
    <source>
        <strain evidence="2">CGMCC 1.12922</strain>
    </source>
</reference>
<proteinExistence type="predicted"/>
<dbReference type="EMBL" id="BMGI01000004">
    <property type="protein sequence ID" value="GGD39559.1"/>
    <property type="molecule type" value="Genomic_DNA"/>
</dbReference>
<sequence>MRLVDHARVDRVIRIASMIWKGFDARDDHADRQGFAEKDLEGIVACDLYSVRTVQRTSIETNFRKPLTGHPQRGTAFSTEVPFQPFSAAAEMYECSAFALDQSELVTFEK</sequence>
<name>A0ABQ1QR95_9RHOB</name>
<comment type="caution">
    <text evidence="1">The sequence shown here is derived from an EMBL/GenBank/DDBJ whole genome shotgun (WGS) entry which is preliminary data.</text>
</comment>
<protein>
    <submittedName>
        <fullName evidence="1">Uncharacterized protein</fullName>
    </submittedName>
</protein>
<keyword evidence="2" id="KW-1185">Reference proteome</keyword>
<organism evidence="1 2">
    <name type="scientific">Sinisalibacter lacisalsi</name>
    <dbReference type="NCBI Taxonomy" id="1526570"/>
    <lineage>
        <taxon>Bacteria</taxon>
        <taxon>Pseudomonadati</taxon>
        <taxon>Pseudomonadota</taxon>
        <taxon>Alphaproteobacteria</taxon>
        <taxon>Rhodobacterales</taxon>
        <taxon>Roseobacteraceae</taxon>
        <taxon>Sinisalibacter</taxon>
    </lineage>
</organism>
<gene>
    <name evidence="1" type="ORF">GCM10011358_24400</name>
</gene>
<evidence type="ECO:0000313" key="2">
    <source>
        <dbReference type="Proteomes" id="UP000617355"/>
    </source>
</evidence>
<accession>A0ABQ1QR95</accession>
<evidence type="ECO:0000313" key="1">
    <source>
        <dbReference type="EMBL" id="GGD39559.1"/>
    </source>
</evidence>
<dbReference type="Proteomes" id="UP000617355">
    <property type="component" value="Unassembled WGS sequence"/>
</dbReference>